<dbReference type="Gene3D" id="3.30.1310.10">
    <property type="entry name" value="Nucleoid-associated protein YbaB-like domain"/>
    <property type="match status" value="1"/>
</dbReference>
<dbReference type="EMBL" id="CM001484">
    <property type="protein sequence ID" value="EIE98558.1"/>
    <property type="molecule type" value="Genomic_DNA"/>
</dbReference>
<protein>
    <recommendedName>
        <fullName evidence="4">YbaB/EbfC DNA-binding family protein</fullName>
    </recommendedName>
</protein>
<evidence type="ECO:0000256" key="1">
    <source>
        <dbReference type="SAM" id="MobiDB-lite"/>
    </source>
</evidence>
<reference evidence="2 3" key="1">
    <citation type="submission" date="2011-09" db="EMBL/GenBank/DDBJ databases">
        <authorList>
            <consortium name="US DOE Joint Genome Institute (JGI-PGF)"/>
            <person name="Lucas S."/>
            <person name="Han J."/>
            <person name="Lapidus A."/>
            <person name="Cheng J.-F."/>
            <person name="Goodwin L."/>
            <person name="Pitluck S."/>
            <person name="Peters L."/>
            <person name="Land M.L."/>
            <person name="Hauser L."/>
            <person name="Brambilla E."/>
            <person name="Klenk H.-P."/>
            <person name="Woyke T.J."/>
        </authorList>
    </citation>
    <scope>NUCLEOTIDE SEQUENCE [LARGE SCALE GENOMIC DNA]</scope>
    <source>
        <strain evidence="2 3">K62</strain>
    </source>
</reference>
<dbReference type="STRING" id="928724.SacglDRAFT_01643"/>
<dbReference type="HOGENOM" id="CLU_1554174_0_0_11"/>
<gene>
    <name evidence="2" type="ORF">SacglDRAFT_01643</name>
</gene>
<proteinExistence type="predicted"/>
<feature type="compositionally biased region" description="Low complexity" evidence="1">
    <location>
        <begin position="126"/>
        <end position="143"/>
    </location>
</feature>
<accession>I1D0T4</accession>
<dbReference type="RefSeq" id="WP_005463356.1">
    <property type="nucleotide sequence ID" value="NZ_CM001484.1"/>
</dbReference>
<sequence>MTSSETLAARAARLHARSEQLRETTARRRQALERARDHLAAVEGTASSDDGLVTATVDTDGVLTRLELSPKVRGSTPHALAHVITGVVRRAAADARNRKRAVYESLRAEGAVSKVPEMPSPDVGGPLTLSSTTPVHPTTVPARSPRPDRRPPRISNSDHDDGPPSSWLLRAT</sequence>
<dbReference type="GO" id="GO:0003677">
    <property type="term" value="F:DNA binding"/>
    <property type="evidence" value="ECO:0007669"/>
    <property type="project" value="InterPro"/>
</dbReference>
<evidence type="ECO:0008006" key="4">
    <source>
        <dbReference type="Google" id="ProtNLM"/>
    </source>
</evidence>
<name>I1D0T4_9PSEU</name>
<keyword evidence="3" id="KW-1185">Reference proteome</keyword>
<dbReference type="eggNOG" id="COG0718">
    <property type="taxonomic scope" value="Bacteria"/>
</dbReference>
<dbReference type="SUPFAM" id="SSF82607">
    <property type="entry name" value="YbaB-like"/>
    <property type="match status" value="1"/>
</dbReference>
<dbReference type="Proteomes" id="UP000005087">
    <property type="component" value="Chromosome"/>
</dbReference>
<dbReference type="Pfam" id="PF02575">
    <property type="entry name" value="YbaB_DNA_bd"/>
    <property type="match status" value="1"/>
</dbReference>
<feature type="region of interest" description="Disordered" evidence="1">
    <location>
        <begin position="114"/>
        <end position="172"/>
    </location>
</feature>
<dbReference type="InterPro" id="IPR004401">
    <property type="entry name" value="YbaB/EbfC"/>
</dbReference>
<organism evidence="2 3">
    <name type="scientific">Saccharomonospora glauca K62</name>
    <dbReference type="NCBI Taxonomy" id="928724"/>
    <lineage>
        <taxon>Bacteria</taxon>
        <taxon>Bacillati</taxon>
        <taxon>Actinomycetota</taxon>
        <taxon>Actinomycetes</taxon>
        <taxon>Pseudonocardiales</taxon>
        <taxon>Pseudonocardiaceae</taxon>
        <taxon>Saccharomonospora</taxon>
    </lineage>
</organism>
<feature type="region of interest" description="Disordered" evidence="1">
    <location>
        <begin position="1"/>
        <end position="24"/>
    </location>
</feature>
<evidence type="ECO:0000313" key="2">
    <source>
        <dbReference type="EMBL" id="EIE98558.1"/>
    </source>
</evidence>
<evidence type="ECO:0000313" key="3">
    <source>
        <dbReference type="Proteomes" id="UP000005087"/>
    </source>
</evidence>
<dbReference type="AlphaFoldDB" id="I1D0T4"/>
<dbReference type="InterPro" id="IPR036894">
    <property type="entry name" value="YbaB-like_sf"/>
</dbReference>
<reference evidence="3" key="2">
    <citation type="submission" date="2012-01" db="EMBL/GenBank/DDBJ databases">
        <title>Noncontiguous Finished sequence of chromosome of Saccharomonospora glauca K62.</title>
        <authorList>
            <consortium name="US DOE Joint Genome Institute"/>
            <person name="Lucas S."/>
            <person name="Han J."/>
            <person name="Lapidus A."/>
            <person name="Cheng J.-F."/>
            <person name="Goodwin L."/>
            <person name="Pitluck S."/>
            <person name="Peters L."/>
            <person name="Mikhailova N."/>
            <person name="Held B."/>
            <person name="Detter J.C."/>
            <person name="Han C."/>
            <person name="Tapia R."/>
            <person name="Land M."/>
            <person name="Hauser L."/>
            <person name="Kyrpides N."/>
            <person name="Ivanova N."/>
            <person name="Pagani I."/>
            <person name="Brambilla E.-M."/>
            <person name="Klenk H.-P."/>
            <person name="Woyke T."/>
        </authorList>
    </citation>
    <scope>NUCLEOTIDE SEQUENCE [LARGE SCALE GENOMIC DNA]</scope>
    <source>
        <strain evidence="3">K62</strain>
    </source>
</reference>
<feature type="compositionally biased region" description="Basic and acidic residues" evidence="1">
    <location>
        <begin position="145"/>
        <end position="162"/>
    </location>
</feature>